<organism evidence="1 2">
    <name type="scientific">Microcystis aeruginosa NIES-298</name>
    <dbReference type="NCBI Taxonomy" id="449468"/>
    <lineage>
        <taxon>Bacteria</taxon>
        <taxon>Bacillati</taxon>
        <taxon>Cyanobacteriota</taxon>
        <taxon>Cyanophyceae</taxon>
        <taxon>Oscillatoriophycideae</taxon>
        <taxon>Chroococcales</taxon>
        <taxon>Microcystaceae</taxon>
        <taxon>Microcystis</taxon>
    </lineage>
</organism>
<dbReference type="AlphaFoldDB" id="A0A2H6BVY1"/>
<dbReference type="Proteomes" id="UP000236321">
    <property type="component" value="Unassembled WGS sequence"/>
</dbReference>
<evidence type="ECO:0000313" key="2">
    <source>
        <dbReference type="Proteomes" id="UP000236321"/>
    </source>
</evidence>
<gene>
    <name evidence="1" type="ORF">BGM30_34370</name>
</gene>
<proteinExistence type="predicted"/>
<evidence type="ECO:0000313" key="1">
    <source>
        <dbReference type="EMBL" id="GBD54344.1"/>
    </source>
</evidence>
<comment type="caution">
    <text evidence="1">The sequence shown here is derived from an EMBL/GenBank/DDBJ whole genome shotgun (WGS) entry which is preliminary data.</text>
</comment>
<reference evidence="2" key="1">
    <citation type="submission" date="2017-12" db="EMBL/GenBank/DDBJ databases">
        <title>Improved Draft Genome Sequence of Microcystis aeruginosa NIES-298, a Microcystin-Producing Cyanobacterium from Lake Kasumigaura, Japan.</title>
        <authorList>
            <person name="Yamaguchi H."/>
            <person name="Suzuki S."/>
            <person name="Kawachi M."/>
        </authorList>
    </citation>
    <scope>NUCLEOTIDE SEQUENCE [LARGE SCALE GENOMIC DNA]</scope>
    <source>
        <strain evidence="2">NIES-298</strain>
    </source>
</reference>
<sequence length="98" mass="11216">MKNIMQAYKLKGKIDQSGNLVITEPLNLPPRKGEIVVWAATDTLDHTTTLTTESAPETPKRSTKIKVLQNWFEKTQPAPPDFDPDQAKWEYLKEKHNL</sequence>
<protein>
    <submittedName>
        <fullName evidence="1">Uncharacterized protein</fullName>
    </submittedName>
</protein>
<name>A0A2H6BVY1_MICAE</name>
<dbReference type="EMBL" id="BEYQ01000011">
    <property type="protein sequence ID" value="GBD54344.1"/>
    <property type="molecule type" value="Genomic_DNA"/>
</dbReference>
<accession>A0A2H6BVY1</accession>